<proteinExistence type="predicted"/>
<dbReference type="Proteomes" id="UP000790709">
    <property type="component" value="Unassembled WGS sequence"/>
</dbReference>
<keyword evidence="2" id="KW-1185">Reference proteome</keyword>
<comment type="caution">
    <text evidence="1">The sequence shown here is derived from an EMBL/GenBank/DDBJ whole genome shotgun (WGS) entry which is preliminary data.</text>
</comment>
<evidence type="ECO:0000313" key="2">
    <source>
        <dbReference type="Proteomes" id="UP000790709"/>
    </source>
</evidence>
<name>A0ACB8B5M8_9AGAM</name>
<gene>
    <name evidence="1" type="ORF">BV22DRAFT_1039205</name>
</gene>
<dbReference type="EMBL" id="MU266549">
    <property type="protein sequence ID" value="KAH7920965.1"/>
    <property type="molecule type" value="Genomic_DNA"/>
</dbReference>
<organism evidence="1 2">
    <name type="scientific">Leucogyrophana mollusca</name>
    <dbReference type="NCBI Taxonomy" id="85980"/>
    <lineage>
        <taxon>Eukaryota</taxon>
        <taxon>Fungi</taxon>
        <taxon>Dikarya</taxon>
        <taxon>Basidiomycota</taxon>
        <taxon>Agaricomycotina</taxon>
        <taxon>Agaricomycetes</taxon>
        <taxon>Agaricomycetidae</taxon>
        <taxon>Boletales</taxon>
        <taxon>Boletales incertae sedis</taxon>
        <taxon>Leucogyrophana</taxon>
    </lineage>
</organism>
<protein>
    <submittedName>
        <fullName evidence="1">Cyanovirin-N</fullName>
    </submittedName>
</protein>
<evidence type="ECO:0000313" key="1">
    <source>
        <dbReference type="EMBL" id="KAH7920965.1"/>
    </source>
</evidence>
<accession>A0ACB8B5M8</accession>
<sequence length="124" mass="12453">MQFTSLQLLASCLVLFGASSAVASDFSASCKSISLSGSILYADCRSESGNYAESALDTANCVANYDGNLSCASGGGYTGSCTDCSLESGTTYLLCDCKNGSGGDPASLIDLNTCISNTNGALSC</sequence>
<reference evidence="1" key="1">
    <citation type="journal article" date="2021" name="New Phytol.">
        <title>Evolutionary innovations through gain and loss of genes in the ectomycorrhizal Boletales.</title>
        <authorList>
            <person name="Wu G."/>
            <person name="Miyauchi S."/>
            <person name="Morin E."/>
            <person name="Kuo A."/>
            <person name="Drula E."/>
            <person name="Varga T."/>
            <person name="Kohler A."/>
            <person name="Feng B."/>
            <person name="Cao Y."/>
            <person name="Lipzen A."/>
            <person name="Daum C."/>
            <person name="Hundley H."/>
            <person name="Pangilinan J."/>
            <person name="Johnson J."/>
            <person name="Barry K."/>
            <person name="LaButti K."/>
            <person name="Ng V."/>
            <person name="Ahrendt S."/>
            <person name="Min B."/>
            <person name="Choi I.G."/>
            <person name="Park H."/>
            <person name="Plett J.M."/>
            <person name="Magnuson J."/>
            <person name="Spatafora J.W."/>
            <person name="Nagy L.G."/>
            <person name="Henrissat B."/>
            <person name="Grigoriev I.V."/>
            <person name="Yang Z.L."/>
            <person name="Xu J."/>
            <person name="Martin F.M."/>
        </authorList>
    </citation>
    <scope>NUCLEOTIDE SEQUENCE</scope>
    <source>
        <strain evidence="1">KUC20120723A-06</strain>
    </source>
</reference>